<protein>
    <submittedName>
        <fullName evidence="3">MerR family DNA-binding transcriptional regulator</fullName>
    </submittedName>
</protein>
<keyword evidence="3" id="KW-0238">DNA-binding</keyword>
<dbReference type="EMBL" id="JAGFNP010000002">
    <property type="protein sequence ID" value="MBO3731943.1"/>
    <property type="molecule type" value="Genomic_DNA"/>
</dbReference>
<dbReference type="InterPro" id="IPR009061">
    <property type="entry name" value="DNA-bd_dom_put_sf"/>
</dbReference>
<evidence type="ECO:0000313" key="3">
    <source>
        <dbReference type="EMBL" id="MBO3731943.1"/>
    </source>
</evidence>
<evidence type="ECO:0000313" key="4">
    <source>
        <dbReference type="Proteomes" id="UP000681341"/>
    </source>
</evidence>
<dbReference type="Pfam" id="PF00376">
    <property type="entry name" value="MerR"/>
    <property type="match status" value="1"/>
</dbReference>
<dbReference type="Gene3D" id="1.10.1660.10">
    <property type="match status" value="1"/>
</dbReference>
<name>A0ABS3U2F8_9ACTN</name>
<reference evidence="3 4" key="1">
    <citation type="submission" date="2021-03" db="EMBL/GenBank/DDBJ databases">
        <title>Glycomyces sp. nov., a novel actinomycete isolated from soil.</title>
        <authorList>
            <person name="Yang X."/>
            <person name="Xu X."/>
        </authorList>
    </citation>
    <scope>NUCLEOTIDE SEQUENCE [LARGE SCALE GENOMIC DNA]</scope>
    <source>
        <strain evidence="3 4">NEAU-S30</strain>
    </source>
</reference>
<dbReference type="SUPFAM" id="SSF46955">
    <property type="entry name" value="Putative DNA-binding domain"/>
    <property type="match status" value="1"/>
</dbReference>
<feature type="domain" description="HTH merR-type" evidence="2">
    <location>
        <begin position="1"/>
        <end position="49"/>
    </location>
</feature>
<comment type="caution">
    <text evidence="3">The sequence shown here is derived from an EMBL/GenBank/DDBJ whole genome shotgun (WGS) entry which is preliminary data.</text>
</comment>
<feature type="region of interest" description="Disordered" evidence="1">
    <location>
        <begin position="45"/>
        <end position="82"/>
    </location>
</feature>
<accession>A0ABS3U2F8</accession>
<keyword evidence="4" id="KW-1185">Reference proteome</keyword>
<dbReference type="PROSITE" id="PS50937">
    <property type="entry name" value="HTH_MERR_2"/>
    <property type="match status" value="1"/>
</dbReference>
<proteinExistence type="predicted"/>
<dbReference type="InterPro" id="IPR000551">
    <property type="entry name" value="MerR-type_HTH_dom"/>
</dbReference>
<dbReference type="GO" id="GO:0003677">
    <property type="term" value="F:DNA binding"/>
    <property type="evidence" value="ECO:0007669"/>
    <property type="project" value="UniProtKB-KW"/>
</dbReference>
<organism evidence="3 4">
    <name type="scientific">Glycomyces niveus</name>
    <dbReference type="NCBI Taxonomy" id="2820287"/>
    <lineage>
        <taxon>Bacteria</taxon>
        <taxon>Bacillati</taxon>
        <taxon>Actinomycetota</taxon>
        <taxon>Actinomycetes</taxon>
        <taxon>Glycomycetales</taxon>
        <taxon>Glycomycetaceae</taxon>
        <taxon>Glycomyces</taxon>
    </lineage>
</organism>
<feature type="compositionally biased region" description="Low complexity" evidence="1">
    <location>
        <begin position="54"/>
        <end position="63"/>
    </location>
</feature>
<dbReference type="Proteomes" id="UP000681341">
    <property type="component" value="Unassembled WGS sequence"/>
</dbReference>
<evidence type="ECO:0000256" key="1">
    <source>
        <dbReference type="SAM" id="MobiDB-lite"/>
    </source>
</evidence>
<gene>
    <name evidence="3" type="ORF">J5V16_03855</name>
</gene>
<evidence type="ECO:0000259" key="2">
    <source>
        <dbReference type="PROSITE" id="PS50937"/>
    </source>
</evidence>
<sequence length="82" mass="9020">MSIPALRHYDEVGLLLPAPVDPGTGYRRYRLDQAPQATLIRHLRSVDVSRSHSSRSARTASPSAPGLVSCPARPRCDPREMV</sequence>